<comment type="caution">
    <text evidence="1">The sequence shown here is derived from an EMBL/GenBank/DDBJ whole genome shotgun (WGS) entry which is preliminary data.</text>
</comment>
<dbReference type="OrthoDB" id="9775658at2"/>
<sequence>MYLARKRTSSGFRYFLRISRKEGPFWKSWDLIDLGPDPSVYIRYPGGKSFYIDEGLEEAIKSHGIETDQWELEKLFFRFVKPEIQEALGPYIDRSQRRPPKFPRKEQLRLQEKYHPFDKRRLLFLKFGSTNVENLLKRPLSFLNQLRHKSRDEIEQLIWDKEDVLRPKEVVAYIYTAFALWEYFPERFTRFIPEARLIEELDRFFLEAICRLAQDETYRMGLSEDEVLREYLSRYVILYFDHTEAERKFFEERQHGKWLRREILVEAARYFGFSPESLEKLSRKELLSIFRARAKELHPDRGGDKEAFIRLRKLFEELMAVLGYRRRF</sequence>
<dbReference type="STRING" id="999894.TDIS_0539"/>
<organism evidence="1 2">
    <name type="scientific">Thermosulfurimonas dismutans</name>
    <dbReference type="NCBI Taxonomy" id="999894"/>
    <lineage>
        <taxon>Bacteria</taxon>
        <taxon>Pseudomonadati</taxon>
        <taxon>Thermodesulfobacteriota</taxon>
        <taxon>Thermodesulfobacteria</taxon>
        <taxon>Thermodesulfobacteriales</taxon>
        <taxon>Thermodesulfobacteriaceae</taxon>
        <taxon>Thermosulfurimonas</taxon>
    </lineage>
</organism>
<dbReference type="RefSeq" id="WP_068669042.1">
    <property type="nucleotide sequence ID" value="NZ_LWLG01000002.1"/>
</dbReference>
<accession>A0A179D6G2</accession>
<reference evidence="1 2" key="1">
    <citation type="submission" date="2016-04" db="EMBL/GenBank/DDBJ databases">
        <title>Genome analysis of Thermosulfurimonas dismutans, the first thermophilic sulfur-disproportionating bacterium of the phylum Thermodesulfobacteria.</title>
        <authorList>
            <person name="Mardanov A.V."/>
            <person name="Beletsky A.V."/>
            <person name="Kadnikov V.V."/>
            <person name="Slobodkin A.I."/>
            <person name="Ravin N.V."/>
        </authorList>
    </citation>
    <scope>NUCLEOTIDE SEQUENCE [LARGE SCALE GENOMIC DNA]</scope>
    <source>
        <strain evidence="1 2">S95</strain>
    </source>
</reference>
<protein>
    <submittedName>
        <fullName evidence="1">Heat shock protein DnaJ domain protein</fullName>
    </submittedName>
</protein>
<evidence type="ECO:0000313" key="1">
    <source>
        <dbReference type="EMBL" id="OAQ21319.1"/>
    </source>
</evidence>
<keyword evidence="2" id="KW-1185">Reference proteome</keyword>
<gene>
    <name evidence="1" type="ORF">TDIS_0539</name>
</gene>
<dbReference type="EMBL" id="LWLG01000002">
    <property type="protein sequence ID" value="OAQ21319.1"/>
    <property type="molecule type" value="Genomic_DNA"/>
</dbReference>
<dbReference type="AlphaFoldDB" id="A0A179D6G2"/>
<dbReference type="Proteomes" id="UP000078390">
    <property type="component" value="Unassembled WGS sequence"/>
</dbReference>
<evidence type="ECO:0000313" key="2">
    <source>
        <dbReference type="Proteomes" id="UP000078390"/>
    </source>
</evidence>
<dbReference type="SUPFAM" id="SSF46565">
    <property type="entry name" value="Chaperone J-domain"/>
    <property type="match status" value="1"/>
</dbReference>
<dbReference type="InterPro" id="IPR036869">
    <property type="entry name" value="J_dom_sf"/>
</dbReference>
<proteinExistence type="predicted"/>
<name>A0A179D6G2_9BACT</name>
<dbReference type="Gene3D" id="1.10.287.110">
    <property type="entry name" value="DnaJ domain"/>
    <property type="match status" value="1"/>
</dbReference>
<keyword evidence="1" id="KW-0346">Stress response</keyword>